<accession>A0A3P1BLX6</accession>
<sequence length="72" mass="8085">MDTKSIARYLLVLVATFYVINWTFALLNRSNSLLNLAGFLLIASWGLVLLETKFFKSNPLKKHNPDNGSTPS</sequence>
<protein>
    <submittedName>
        <fullName evidence="2">Uncharacterized protein</fullName>
    </submittedName>
</protein>
<organism evidence="2 3">
    <name type="scientific">Larkinella rosea</name>
    <dbReference type="NCBI Taxonomy" id="2025312"/>
    <lineage>
        <taxon>Bacteria</taxon>
        <taxon>Pseudomonadati</taxon>
        <taxon>Bacteroidota</taxon>
        <taxon>Cytophagia</taxon>
        <taxon>Cytophagales</taxon>
        <taxon>Spirosomataceae</taxon>
        <taxon>Larkinella</taxon>
    </lineage>
</organism>
<keyword evidence="3" id="KW-1185">Reference proteome</keyword>
<dbReference type="OrthoDB" id="963414at2"/>
<dbReference type="Proteomes" id="UP000271925">
    <property type="component" value="Unassembled WGS sequence"/>
</dbReference>
<keyword evidence="1" id="KW-1133">Transmembrane helix</keyword>
<proteinExistence type="predicted"/>
<feature type="transmembrane region" description="Helical" evidence="1">
    <location>
        <begin position="33"/>
        <end position="52"/>
    </location>
</feature>
<name>A0A3P1BLX6_9BACT</name>
<keyword evidence="1" id="KW-0472">Membrane</keyword>
<evidence type="ECO:0000313" key="3">
    <source>
        <dbReference type="Proteomes" id="UP000271925"/>
    </source>
</evidence>
<dbReference type="AlphaFoldDB" id="A0A3P1BLX6"/>
<dbReference type="RefSeq" id="WP_124876193.1">
    <property type="nucleotide sequence ID" value="NZ_RQJO01000009.1"/>
</dbReference>
<reference evidence="2 3" key="1">
    <citation type="submission" date="2018-11" db="EMBL/GenBank/DDBJ databases">
        <authorList>
            <person name="Zhou Z."/>
            <person name="Wang G."/>
        </authorList>
    </citation>
    <scope>NUCLEOTIDE SEQUENCE [LARGE SCALE GENOMIC DNA]</scope>
    <source>
        <strain evidence="2 3">KCTC52004</strain>
    </source>
</reference>
<evidence type="ECO:0000256" key="1">
    <source>
        <dbReference type="SAM" id="Phobius"/>
    </source>
</evidence>
<gene>
    <name evidence="2" type="ORF">EHT25_16165</name>
</gene>
<evidence type="ECO:0000313" key="2">
    <source>
        <dbReference type="EMBL" id="RRB02029.1"/>
    </source>
</evidence>
<feature type="transmembrane region" description="Helical" evidence="1">
    <location>
        <begin position="7"/>
        <end position="27"/>
    </location>
</feature>
<keyword evidence="1" id="KW-0812">Transmembrane</keyword>
<comment type="caution">
    <text evidence="2">The sequence shown here is derived from an EMBL/GenBank/DDBJ whole genome shotgun (WGS) entry which is preliminary data.</text>
</comment>
<dbReference type="EMBL" id="RQJO01000009">
    <property type="protein sequence ID" value="RRB02029.1"/>
    <property type="molecule type" value="Genomic_DNA"/>
</dbReference>